<proteinExistence type="predicted"/>
<accession>A0A1C7M771</accession>
<evidence type="ECO:0000313" key="1">
    <source>
        <dbReference type="EMBL" id="OBZ72781.1"/>
    </source>
</evidence>
<protein>
    <submittedName>
        <fullName evidence="1">Uncharacterized protein</fullName>
    </submittedName>
</protein>
<dbReference type="AlphaFoldDB" id="A0A1C7M771"/>
<organism evidence="1 2">
    <name type="scientific">Grifola frondosa</name>
    <name type="common">Maitake</name>
    <name type="synonym">Polyporus frondosus</name>
    <dbReference type="NCBI Taxonomy" id="5627"/>
    <lineage>
        <taxon>Eukaryota</taxon>
        <taxon>Fungi</taxon>
        <taxon>Dikarya</taxon>
        <taxon>Basidiomycota</taxon>
        <taxon>Agaricomycotina</taxon>
        <taxon>Agaricomycetes</taxon>
        <taxon>Polyporales</taxon>
        <taxon>Grifolaceae</taxon>
        <taxon>Grifola</taxon>
    </lineage>
</organism>
<name>A0A1C7M771_GRIFR</name>
<gene>
    <name evidence="1" type="ORF">A0H81_07318</name>
</gene>
<evidence type="ECO:0000313" key="2">
    <source>
        <dbReference type="Proteomes" id="UP000092993"/>
    </source>
</evidence>
<reference evidence="1 2" key="1">
    <citation type="submission" date="2016-03" db="EMBL/GenBank/DDBJ databases">
        <title>Whole genome sequencing of Grifola frondosa 9006-11.</title>
        <authorList>
            <person name="Min B."/>
            <person name="Park H."/>
            <person name="Kim J.-G."/>
            <person name="Cho H."/>
            <person name="Oh Y.-L."/>
            <person name="Kong W.-S."/>
            <person name="Choi I.-G."/>
        </authorList>
    </citation>
    <scope>NUCLEOTIDE SEQUENCE [LARGE SCALE GENOMIC DNA]</scope>
    <source>
        <strain evidence="1 2">9006-11</strain>
    </source>
</reference>
<dbReference type="EMBL" id="LUGG01000007">
    <property type="protein sequence ID" value="OBZ72781.1"/>
    <property type="molecule type" value="Genomic_DNA"/>
</dbReference>
<keyword evidence="2" id="KW-1185">Reference proteome</keyword>
<dbReference type="Proteomes" id="UP000092993">
    <property type="component" value="Unassembled WGS sequence"/>
</dbReference>
<comment type="caution">
    <text evidence="1">The sequence shown here is derived from an EMBL/GenBank/DDBJ whole genome shotgun (WGS) entry which is preliminary data.</text>
</comment>
<sequence length="193" mass="21932">MSFSCLEETVCRYQLPDDFTSIRLGNLWRAAGPSLHNVTVSIFSRTPMTVLSQQVVEERFSLVHNTSLRTIRFDGSSPSGMPLECGWMYFMLAQVVSPHVESVIFAFRTIHHASFLMRDYTHLIDSTLTRPPFAELQTVLFLLDTPFSDDDARLLRDQFPELCSRRLLRIRGTRLLHSTLNPANGALSSTSHV</sequence>